<reference evidence="1 2" key="1">
    <citation type="submission" date="2017-11" db="EMBL/GenBank/DDBJ databases">
        <title>Genome sequence and genome mining of multiple bioactive secondary metabolites from a deep sea-derived Bacillus siamensis SCSIO 05746.</title>
        <authorList>
            <person name="Pan H.-Q."/>
            <person name="Ju J.-H."/>
        </authorList>
    </citation>
    <scope>NUCLEOTIDE SEQUENCE [LARGE SCALE GENOMIC DNA]</scope>
    <source>
        <strain evidence="1 2">SCSIO 05746</strain>
    </source>
</reference>
<dbReference type="GO" id="GO:0000725">
    <property type="term" value="P:recombinational repair"/>
    <property type="evidence" value="ECO:0007669"/>
    <property type="project" value="TreeGrafter"/>
</dbReference>
<dbReference type="InterPro" id="IPR027417">
    <property type="entry name" value="P-loop_NTPase"/>
</dbReference>
<dbReference type="GO" id="GO:0003677">
    <property type="term" value="F:DNA binding"/>
    <property type="evidence" value="ECO:0007669"/>
    <property type="project" value="InterPro"/>
</dbReference>
<dbReference type="InterPro" id="IPR000212">
    <property type="entry name" value="DNA_helicase_UvrD/REP"/>
</dbReference>
<name>A0AAI8HRX0_9BACI</name>
<organism evidence="1 2">
    <name type="scientific">Bacillus siamensis</name>
    <dbReference type="NCBI Taxonomy" id="659243"/>
    <lineage>
        <taxon>Bacteria</taxon>
        <taxon>Bacillati</taxon>
        <taxon>Bacillota</taxon>
        <taxon>Bacilli</taxon>
        <taxon>Bacillales</taxon>
        <taxon>Bacillaceae</taxon>
        <taxon>Bacillus</taxon>
        <taxon>Bacillus amyloliquefaciens group</taxon>
    </lineage>
</organism>
<dbReference type="AlphaFoldDB" id="A0AAI8HRX0"/>
<sequence length="446" mass="52378">MKIVVAGAGAGKTTTMAEEVLTRYGELKDGKIIYVITYTNAARDHIRNKITEQHGSIPTQIKVKTAHAFLLQEIIFPFHHLLYGQLYSGVSAINLPDNHTYKTKKLKELREKNIIHVEEVTKIARYVVNGKSTDRKVVKDRRLKVISIIKKYLDSIFIDEAQDMDADLSRIIKTFYINEFYLYIVGDPKQDLRGRSELRQLISSYPHFVKYKKENYRCPRSLVKLSNKYVPKEESQEYQKEEEGSIHYLFEKDINISNFFDNETFEYIYIYQKNERFITSDKDRDTHKNLLEYELKCLFKKIDCAENHVEKRAFVLLRWVQKNIIVKNNWGIVNGISDLLSLELSSQDKARMIAALDLNREILFKEGIIVDSIDKVKGLEGDRCLFILTTELAEYFFQNKTKQNKMANYLYVALTRAKKELFILITMEVEERYGRQWIENKLKALL</sequence>
<dbReference type="GO" id="GO:0005524">
    <property type="term" value="F:ATP binding"/>
    <property type="evidence" value="ECO:0007669"/>
    <property type="project" value="InterPro"/>
</dbReference>
<dbReference type="GO" id="GO:0043138">
    <property type="term" value="F:3'-5' DNA helicase activity"/>
    <property type="evidence" value="ECO:0007669"/>
    <property type="project" value="TreeGrafter"/>
</dbReference>
<dbReference type="PANTHER" id="PTHR11070">
    <property type="entry name" value="UVRD / RECB / PCRA DNA HELICASE FAMILY MEMBER"/>
    <property type="match status" value="1"/>
</dbReference>
<protein>
    <recommendedName>
        <fullName evidence="3">DNA helicase</fullName>
    </recommendedName>
</protein>
<proteinExistence type="predicted"/>
<gene>
    <name evidence="1" type="ORF">CWD84_20820</name>
</gene>
<evidence type="ECO:0000313" key="1">
    <source>
        <dbReference type="EMBL" id="AUJ79070.1"/>
    </source>
</evidence>
<dbReference type="KEGG" id="bsia:CWD84_20820"/>
<dbReference type="EMBL" id="CP025001">
    <property type="protein sequence ID" value="AUJ79070.1"/>
    <property type="molecule type" value="Genomic_DNA"/>
</dbReference>
<evidence type="ECO:0000313" key="2">
    <source>
        <dbReference type="Proteomes" id="UP000234366"/>
    </source>
</evidence>
<dbReference type="PANTHER" id="PTHR11070:SF2">
    <property type="entry name" value="ATP-DEPENDENT DNA HELICASE SRS2"/>
    <property type="match status" value="1"/>
</dbReference>
<dbReference type="Gene3D" id="3.40.50.300">
    <property type="entry name" value="P-loop containing nucleotide triphosphate hydrolases"/>
    <property type="match status" value="2"/>
</dbReference>
<evidence type="ECO:0008006" key="3">
    <source>
        <dbReference type="Google" id="ProtNLM"/>
    </source>
</evidence>
<dbReference type="SUPFAM" id="SSF52540">
    <property type="entry name" value="P-loop containing nucleoside triphosphate hydrolases"/>
    <property type="match status" value="1"/>
</dbReference>
<dbReference type="Pfam" id="PF13245">
    <property type="entry name" value="AAA_19"/>
    <property type="match status" value="1"/>
</dbReference>
<keyword evidence="2" id="KW-1185">Reference proteome</keyword>
<dbReference type="Proteomes" id="UP000234366">
    <property type="component" value="Chromosome"/>
</dbReference>
<accession>A0AAI8HRX0</accession>
<dbReference type="RefSeq" id="WP_060963719.1">
    <property type="nucleotide sequence ID" value="NZ_CP025001.1"/>
</dbReference>